<dbReference type="EMBL" id="CP041253">
    <property type="protein sequence ID" value="QDH81587.1"/>
    <property type="molecule type" value="Genomic_DNA"/>
</dbReference>
<evidence type="ECO:0000256" key="1">
    <source>
        <dbReference type="ARBA" id="ARBA00004442"/>
    </source>
</evidence>
<feature type="domain" description="RagB/SusD" evidence="6">
    <location>
        <begin position="286"/>
        <end position="580"/>
    </location>
</feature>
<sequence>MASGVLIFSSCSEEWLEPKPLSFYAPENTFNQASGLWGAMVACERNLRHELTGDGAPILTEHIFSEVAVEGTTDKSGPAQDMNKLITPDANLNSVNTNRIGWYWYEGFKGIKYANVVVSRIDEPQDYESEEERNHILGTAYFHRAMRYYRLTHQFGDVPLILEEINSPKLDFYSTDRKVILRKLKEDLEFAEQWVPEYMDRGRVPKGAVQHLLIKVNLALGEFDDAIAVANRLIDGGTYELMTERFGAVDSYPERDVIWDLHRPENKSISANKEAILMVMDRINVEGNSGGISSMRQAVPFYSRNINTPTGNKGTSDQPGIDIDLVNTYGRGIGRLRGTWYHQSMIWDDEKDLRHAPGNWMTMEDLVYNNPDIKDSDPYYGEPLQMRNDDGVVLLNDTIRCWFDWPHYKVFIPDPENNQPRGGNSDWYIFRLAESYLLRAEAYYWKGDLQNAAADINAVRTRAHCDPYTAAEINIGSILDERARELFYEEPRKTELTRVSYIFALTGKVAYNGKSYNEENFSDENFYFDRMMEKTDYYNKGVYTIHGDTYTLSPYHVLWPVPADAINSNTRGKINQNKGYAGYENNIPPRNSIEEGL</sequence>
<keyword evidence="3" id="KW-0732">Signal</keyword>
<keyword evidence="5" id="KW-0998">Cell outer membrane</keyword>
<dbReference type="AlphaFoldDB" id="A0A514CP68"/>
<accession>A0A514CP68</accession>
<evidence type="ECO:0000259" key="7">
    <source>
        <dbReference type="Pfam" id="PF14322"/>
    </source>
</evidence>
<dbReference type="KEGG" id="echi:FKX85_13740"/>
<dbReference type="Pfam" id="PF14322">
    <property type="entry name" value="SusD-like_3"/>
    <property type="match status" value="1"/>
</dbReference>
<keyword evidence="9" id="KW-1185">Reference proteome</keyword>
<dbReference type="InterPro" id="IPR011990">
    <property type="entry name" value="TPR-like_helical_dom_sf"/>
</dbReference>
<dbReference type="SUPFAM" id="SSF48452">
    <property type="entry name" value="TPR-like"/>
    <property type="match status" value="1"/>
</dbReference>
<dbReference type="Gene3D" id="1.25.40.390">
    <property type="match status" value="1"/>
</dbReference>
<dbReference type="Pfam" id="PF07980">
    <property type="entry name" value="SusD_RagB"/>
    <property type="match status" value="1"/>
</dbReference>
<evidence type="ECO:0000256" key="4">
    <source>
        <dbReference type="ARBA" id="ARBA00023136"/>
    </source>
</evidence>
<name>A0A514CP68_9BACT</name>
<evidence type="ECO:0000256" key="2">
    <source>
        <dbReference type="ARBA" id="ARBA00006275"/>
    </source>
</evidence>
<dbReference type="Proteomes" id="UP000316614">
    <property type="component" value="Chromosome"/>
</dbReference>
<dbReference type="OrthoDB" id="906516at2"/>
<evidence type="ECO:0000313" key="8">
    <source>
        <dbReference type="EMBL" id="QDH81587.1"/>
    </source>
</evidence>
<dbReference type="InterPro" id="IPR033985">
    <property type="entry name" value="SusD-like_N"/>
</dbReference>
<evidence type="ECO:0000256" key="3">
    <source>
        <dbReference type="ARBA" id="ARBA00022729"/>
    </source>
</evidence>
<gene>
    <name evidence="8" type="ORF">FKX85_13740</name>
</gene>
<evidence type="ECO:0000259" key="6">
    <source>
        <dbReference type="Pfam" id="PF07980"/>
    </source>
</evidence>
<organism evidence="8 9">
    <name type="scientific">Echinicola soli</name>
    <dbReference type="NCBI Taxonomy" id="2591634"/>
    <lineage>
        <taxon>Bacteria</taxon>
        <taxon>Pseudomonadati</taxon>
        <taxon>Bacteroidota</taxon>
        <taxon>Cytophagia</taxon>
        <taxon>Cytophagales</taxon>
        <taxon>Cyclobacteriaceae</taxon>
        <taxon>Echinicola</taxon>
    </lineage>
</organism>
<dbReference type="InterPro" id="IPR012944">
    <property type="entry name" value="SusD_RagB_dom"/>
</dbReference>
<evidence type="ECO:0000313" key="9">
    <source>
        <dbReference type="Proteomes" id="UP000316614"/>
    </source>
</evidence>
<proteinExistence type="inferred from homology"/>
<comment type="similarity">
    <text evidence="2">Belongs to the SusD family.</text>
</comment>
<reference evidence="8 9" key="1">
    <citation type="submission" date="2019-06" db="EMBL/GenBank/DDBJ databases">
        <title>Echinicola alkalisoli sp. nov. isolated from saline soil.</title>
        <authorList>
            <person name="Sun J.-Q."/>
            <person name="Xu L."/>
        </authorList>
    </citation>
    <scope>NUCLEOTIDE SEQUENCE [LARGE SCALE GENOMIC DNA]</scope>
    <source>
        <strain evidence="8 9">LN3S3</strain>
    </source>
</reference>
<evidence type="ECO:0000256" key="5">
    <source>
        <dbReference type="ARBA" id="ARBA00023237"/>
    </source>
</evidence>
<feature type="domain" description="SusD-like N-terminal" evidence="7">
    <location>
        <begin position="74"/>
        <end position="200"/>
    </location>
</feature>
<comment type="subcellular location">
    <subcellularLocation>
        <location evidence="1">Cell outer membrane</location>
    </subcellularLocation>
</comment>
<protein>
    <submittedName>
        <fullName evidence="8">RagB/SusD family nutrient uptake outer membrane protein</fullName>
    </submittedName>
</protein>
<keyword evidence="4" id="KW-0472">Membrane</keyword>
<dbReference type="GO" id="GO:0009279">
    <property type="term" value="C:cell outer membrane"/>
    <property type="evidence" value="ECO:0007669"/>
    <property type="project" value="UniProtKB-SubCell"/>
</dbReference>